<dbReference type="RefSeq" id="WP_137699107.1">
    <property type="nucleotide sequence ID" value="NZ_CP061336.1"/>
</dbReference>
<dbReference type="Gene3D" id="3.30.479.10">
    <property type="entry name" value="6-pyruvoyl tetrahydropterin synthase/QueD"/>
    <property type="match status" value="1"/>
</dbReference>
<evidence type="ECO:0000256" key="1">
    <source>
        <dbReference type="ARBA" id="ARBA00005061"/>
    </source>
</evidence>
<dbReference type="Proteomes" id="UP000306409">
    <property type="component" value="Chromosome"/>
</dbReference>
<gene>
    <name evidence="7" type="ORF">EHE19_019375</name>
</gene>
<comment type="similarity">
    <text evidence="2">Belongs to the PTPS family. QueD subfamily.</text>
</comment>
<organism evidence="7 8">
    <name type="scientific">Ruminiclostridium herbifermentans</name>
    <dbReference type="NCBI Taxonomy" id="2488810"/>
    <lineage>
        <taxon>Bacteria</taxon>
        <taxon>Bacillati</taxon>
        <taxon>Bacillota</taxon>
        <taxon>Clostridia</taxon>
        <taxon>Eubacteriales</taxon>
        <taxon>Oscillospiraceae</taxon>
        <taxon>Ruminiclostridium</taxon>
    </lineage>
</organism>
<comment type="pathway">
    <text evidence="1">Purine metabolism; 7-cyano-7-deazaguanine biosynthesis.</text>
</comment>
<dbReference type="Pfam" id="PF01242">
    <property type="entry name" value="PTPS"/>
    <property type="match status" value="1"/>
</dbReference>
<protein>
    <recommendedName>
        <fullName evidence="4">6-carboxy-5,6,7,8-tetrahydropterin synthase</fullName>
        <ecNumber evidence="3">4.1.2.50</ecNumber>
    </recommendedName>
    <alternativeName>
        <fullName evidence="5">Queuosine biosynthesis protein QueD</fullName>
    </alternativeName>
</protein>
<keyword evidence="8" id="KW-1185">Reference proteome</keyword>
<dbReference type="UniPathway" id="UPA00391"/>
<dbReference type="EC" id="4.1.2.50" evidence="3"/>
<evidence type="ECO:0000313" key="7">
    <source>
        <dbReference type="EMBL" id="QNU66956.1"/>
    </source>
</evidence>
<dbReference type="AlphaFoldDB" id="A0A4U7J8J2"/>
<dbReference type="EMBL" id="CP061336">
    <property type="protein sequence ID" value="QNU66956.1"/>
    <property type="molecule type" value="Genomic_DNA"/>
</dbReference>
<evidence type="ECO:0000256" key="6">
    <source>
        <dbReference type="ARBA" id="ARBA00048807"/>
    </source>
</evidence>
<evidence type="ECO:0000256" key="4">
    <source>
        <dbReference type="ARBA" id="ARBA00018141"/>
    </source>
</evidence>
<sequence length="127" mass="15154">MFEGFKLKYRLNAKHSLSNDAKNIHPHTFEISLLFEQLQLEKKVDLYSIDRIIENFLLLYQNKYLNDISPFNQLEPSIENMGNVFYEEFKVILHNEQLNLIQLEISETPLRVYLVSDRLMFSSIKLK</sequence>
<evidence type="ECO:0000256" key="2">
    <source>
        <dbReference type="ARBA" id="ARBA00008900"/>
    </source>
</evidence>
<evidence type="ECO:0000256" key="3">
    <source>
        <dbReference type="ARBA" id="ARBA00012982"/>
    </source>
</evidence>
<dbReference type="OrthoDB" id="2060872at2"/>
<evidence type="ECO:0000256" key="5">
    <source>
        <dbReference type="ARBA" id="ARBA00031449"/>
    </source>
</evidence>
<dbReference type="InterPro" id="IPR038418">
    <property type="entry name" value="6-PTP_synth/QueD_sf"/>
</dbReference>
<accession>A0A4U7J8J2</accession>
<evidence type="ECO:0000313" key="8">
    <source>
        <dbReference type="Proteomes" id="UP000306409"/>
    </source>
</evidence>
<dbReference type="NCBIfam" id="TIGR03112">
    <property type="entry name" value="6_pyr_pter_rel"/>
    <property type="match status" value="1"/>
</dbReference>
<dbReference type="InterPro" id="IPR007115">
    <property type="entry name" value="6-PTP_synth/QueD"/>
</dbReference>
<dbReference type="KEGG" id="rher:EHE19_019375"/>
<reference evidence="7 8" key="1">
    <citation type="submission" date="2020-09" db="EMBL/GenBank/DDBJ databases">
        <title>Characterization and genome sequencing of Ruminiclostridium sp. nov. MA18.</title>
        <authorList>
            <person name="Rettenmaier R."/>
            <person name="Kowollik M.-L."/>
            <person name="Liebl W."/>
            <person name="Zverlov V."/>
        </authorList>
    </citation>
    <scope>NUCLEOTIDE SEQUENCE [LARGE SCALE GENOMIC DNA]</scope>
    <source>
        <strain evidence="7 8">MA18</strain>
    </source>
</reference>
<dbReference type="InterPro" id="IPR017543">
    <property type="entry name" value="6-PTP_synth-rel_bac"/>
</dbReference>
<comment type="catalytic activity">
    <reaction evidence="6">
        <text>7,8-dihydroneopterin 3'-triphosphate + H2O = 6-carboxy-5,6,7,8-tetrahydropterin + triphosphate + acetaldehyde + 2 H(+)</text>
        <dbReference type="Rhea" id="RHEA:27966"/>
        <dbReference type="ChEBI" id="CHEBI:15343"/>
        <dbReference type="ChEBI" id="CHEBI:15377"/>
        <dbReference type="ChEBI" id="CHEBI:15378"/>
        <dbReference type="ChEBI" id="CHEBI:18036"/>
        <dbReference type="ChEBI" id="CHEBI:58462"/>
        <dbReference type="ChEBI" id="CHEBI:61032"/>
        <dbReference type="EC" id="4.1.2.50"/>
    </reaction>
</comment>
<dbReference type="SUPFAM" id="SSF55620">
    <property type="entry name" value="Tetrahydrobiopterin biosynthesis enzymes-like"/>
    <property type="match status" value="1"/>
</dbReference>
<dbReference type="GO" id="GO:0070497">
    <property type="term" value="F:6-carboxytetrahydropterin synthase activity"/>
    <property type="evidence" value="ECO:0007669"/>
    <property type="project" value="UniProtKB-EC"/>
</dbReference>
<name>A0A4U7J8J2_9FIRM</name>
<proteinExistence type="inferred from homology"/>